<organism evidence="1">
    <name type="scientific">Edafosvirus sp</name>
    <dbReference type="NCBI Taxonomy" id="2487765"/>
    <lineage>
        <taxon>Viruses</taxon>
        <taxon>Varidnaviria</taxon>
        <taxon>Bamfordvirae</taxon>
        <taxon>Nucleocytoviricota</taxon>
        <taxon>Megaviricetes</taxon>
        <taxon>Imitervirales</taxon>
        <taxon>Mimiviridae</taxon>
        <taxon>Klosneuvirinae</taxon>
    </lineage>
</organism>
<gene>
    <name evidence="1" type="ORF">Edafosvirus34_5</name>
</gene>
<proteinExistence type="predicted"/>
<dbReference type="EMBL" id="MK072099">
    <property type="protein sequence ID" value="AYV78795.1"/>
    <property type="molecule type" value="Genomic_DNA"/>
</dbReference>
<sequence>MTCFWKGIITALGNDRIKKVLGTKMGHQKKINVVKFVQSLKKNNTITDDVLCEDMELNQQLKQDNYKHVANLDIKKINMGYDCSTCDPFLLLICQLFEINIQHQFNGVTIDYTNKKVKNKSYKLNFGSDTGHFWSQ</sequence>
<accession>A0A3G4ZV80</accession>
<name>A0A3G4ZV80_9VIRU</name>
<reference evidence="1" key="1">
    <citation type="submission" date="2018-10" db="EMBL/GenBank/DDBJ databases">
        <title>Hidden diversity of soil giant viruses.</title>
        <authorList>
            <person name="Schulz F."/>
            <person name="Alteio L."/>
            <person name="Goudeau D."/>
            <person name="Ryan E.M."/>
            <person name="Malmstrom R.R."/>
            <person name="Blanchard J."/>
            <person name="Woyke T."/>
        </authorList>
    </citation>
    <scope>NUCLEOTIDE SEQUENCE</scope>
    <source>
        <strain evidence="1">EDV1</strain>
    </source>
</reference>
<protein>
    <submittedName>
        <fullName evidence="1">Uncharacterized protein</fullName>
    </submittedName>
</protein>
<evidence type="ECO:0000313" key="1">
    <source>
        <dbReference type="EMBL" id="AYV78795.1"/>
    </source>
</evidence>